<dbReference type="PROSITE" id="PS50851">
    <property type="entry name" value="CHEW"/>
    <property type="match status" value="1"/>
</dbReference>
<reference evidence="2" key="1">
    <citation type="submission" date="2020-10" db="EMBL/GenBank/DDBJ databases">
        <title>Phylogeny of dyella-like bacteria.</title>
        <authorList>
            <person name="Fu J."/>
        </authorList>
    </citation>
    <scope>NUCLEOTIDE SEQUENCE</scope>
    <source>
        <strain evidence="2">DHOC52</strain>
    </source>
</reference>
<dbReference type="Gene3D" id="2.40.50.180">
    <property type="entry name" value="CheA-289, Domain 4"/>
    <property type="match status" value="1"/>
</dbReference>
<dbReference type="PANTHER" id="PTHR22617">
    <property type="entry name" value="CHEMOTAXIS SENSOR HISTIDINE KINASE-RELATED"/>
    <property type="match status" value="1"/>
</dbReference>
<dbReference type="Gene3D" id="2.30.30.40">
    <property type="entry name" value="SH3 Domains"/>
    <property type="match status" value="1"/>
</dbReference>
<dbReference type="SUPFAM" id="SSF50341">
    <property type="entry name" value="CheW-like"/>
    <property type="match status" value="1"/>
</dbReference>
<evidence type="ECO:0000259" key="1">
    <source>
        <dbReference type="PROSITE" id="PS50851"/>
    </source>
</evidence>
<dbReference type="SMART" id="SM00260">
    <property type="entry name" value="CheW"/>
    <property type="match status" value="1"/>
</dbReference>
<gene>
    <name evidence="2" type="ORF">ISP19_05055</name>
</gene>
<dbReference type="EMBL" id="JADIKE010000029">
    <property type="protein sequence ID" value="MBM7124740.1"/>
    <property type="molecule type" value="Genomic_DNA"/>
</dbReference>
<proteinExistence type="predicted"/>
<organism evidence="2 3">
    <name type="scientific">Dyella flava</name>
    <dbReference type="NCBI Taxonomy" id="1920170"/>
    <lineage>
        <taxon>Bacteria</taxon>
        <taxon>Pseudomonadati</taxon>
        <taxon>Pseudomonadota</taxon>
        <taxon>Gammaproteobacteria</taxon>
        <taxon>Lysobacterales</taxon>
        <taxon>Rhodanobacteraceae</taxon>
        <taxon>Dyella</taxon>
    </lineage>
</organism>
<accession>A0ABS2K0H1</accession>
<comment type="caution">
    <text evidence="2">The sequence shown here is derived from an EMBL/GenBank/DDBJ whole genome shotgun (WGS) entry which is preliminary data.</text>
</comment>
<sequence length="153" mass="16803">MRNQYVAFVLDEQRYALRLSAVDSVVHAVRVTPLINAPDIVLGVVNARGQIVPVIHVRRRFHLPEREVAPKDQLIFARTAKRAVALVVDRVAGIVECGDHDVIEAQRILPGADYVEGVIKLKDGLILLHDLDAFLSLDEAASLDDALEGNRGA</sequence>
<evidence type="ECO:0000313" key="3">
    <source>
        <dbReference type="Proteomes" id="UP001430149"/>
    </source>
</evidence>
<dbReference type="Pfam" id="PF01584">
    <property type="entry name" value="CheW"/>
    <property type="match status" value="1"/>
</dbReference>
<name>A0ABS2K0H1_9GAMM</name>
<dbReference type="Proteomes" id="UP001430149">
    <property type="component" value="Unassembled WGS sequence"/>
</dbReference>
<evidence type="ECO:0000313" key="2">
    <source>
        <dbReference type="EMBL" id="MBM7124740.1"/>
    </source>
</evidence>
<dbReference type="InterPro" id="IPR036061">
    <property type="entry name" value="CheW-like_dom_sf"/>
</dbReference>
<dbReference type="InterPro" id="IPR002545">
    <property type="entry name" value="CheW-lke_dom"/>
</dbReference>
<feature type="domain" description="CheW-like" evidence="1">
    <location>
        <begin position="2"/>
        <end position="140"/>
    </location>
</feature>
<keyword evidence="3" id="KW-1185">Reference proteome</keyword>
<dbReference type="InterPro" id="IPR039315">
    <property type="entry name" value="CheW"/>
</dbReference>
<dbReference type="RefSeq" id="WP_204680271.1">
    <property type="nucleotide sequence ID" value="NZ_BSNR01000011.1"/>
</dbReference>
<protein>
    <submittedName>
        <fullName evidence="2">Purine-binding chemotaxis protein CheW</fullName>
    </submittedName>
</protein>
<dbReference type="PANTHER" id="PTHR22617:SF23">
    <property type="entry name" value="CHEMOTAXIS PROTEIN CHEW"/>
    <property type="match status" value="1"/>
</dbReference>